<dbReference type="RefSeq" id="WP_249848666.1">
    <property type="nucleotide sequence ID" value="NZ_JAMGBD010000002.1"/>
</dbReference>
<feature type="chain" id="PRO_5045798530" evidence="1">
    <location>
        <begin position="22"/>
        <end position="98"/>
    </location>
</feature>
<gene>
    <name evidence="2" type="ORF">LZ536_10070</name>
</gene>
<name>A0ABT0RNL4_9SPHN</name>
<proteinExistence type="predicted"/>
<organism evidence="2 3">
    <name type="scientific">Sphingomonas alba</name>
    <dbReference type="NCBI Taxonomy" id="2908208"/>
    <lineage>
        <taxon>Bacteria</taxon>
        <taxon>Pseudomonadati</taxon>
        <taxon>Pseudomonadota</taxon>
        <taxon>Alphaproteobacteria</taxon>
        <taxon>Sphingomonadales</taxon>
        <taxon>Sphingomonadaceae</taxon>
        <taxon>Sphingomonas</taxon>
    </lineage>
</organism>
<evidence type="ECO:0000313" key="3">
    <source>
        <dbReference type="Proteomes" id="UP001165363"/>
    </source>
</evidence>
<keyword evidence="1" id="KW-0732">Signal</keyword>
<protein>
    <submittedName>
        <fullName evidence="2">UrcA family protein</fullName>
    </submittedName>
</protein>
<sequence length="98" mass="10530">MFARFLITALLAAAAATPVIGQTAENSVVVTVDRAARASHALMKHRIAVAVEEVCGSYSTIESYQVPELDACRKEAWASVNRQLAALKDSGQIRLSSR</sequence>
<keyword evidence="3" id="KW-1185">Reference proteome</keyword>
<accession>A0ABT0RNL4</accession>
<evidence type="ECO:0000313" key="2">
    <source>
        <dbReference type="EMBL" id="MCL6684244.1"/>
    </source>
</evidence>
<evidence type="ECO:0000256" key="1">
    <source>
        <dbReference type="SAM" id="SignalP"/>
    </source>
</evidence>
<feature type="signal peptide" evidence="1">
    <location>
        <begin position="1"/>
        <end position="21"/>
    </location>
</feature>
<reference evidence="2" key="1">
    <citation type="submission" date="2022-05" db="EMBL/GenBank/DDBJ databases">
        <authorList>
            <person name="Jo J.-H."/>
            <person name="Im W.-T."/>
        </authorList>
    </citation>
    <scope>NUCLEOTIDE SEQUENCE</scope>
    <source>
        <strain evidence="2">SE158</strain>
    </source>
</reference>
<dbReference type="EMBL" id="JAMGBD010000002">
    <property type="protein sequence ID" value="MCL6684244.1"/>
    <property type="molecule type" value="Genomic_DNA"/>
</dbReference>
<dbReference type="NCBIfam" id="TIGR04433">
    <property type="entry name" value="UrcA_uranyl"/>
    <property type="match status" value="1"/>
</dbReference>
<dbReference type="InterPro" id="IPR030972">
    <property type="entry name" value="UrcA_uranyl"/>
</dbReference>
<comment type="caution">
    <text evidence="2">The sequence shown here is derived from an EMBL/GenBank/DDBJ whole genome shotgun (WGS) entry which is preliminary data.</text>
</comment>
<dbReference type="Proteomes" id="UP001165363">
    <property type="component" value="Unassembled WGS sequence"/>
</dbReference>